<evidence type="ECO:0000313" key="6">
    <source>
        <dbReference type="EMBL" id="MET3578142.1"/>
    </source>
</evidence>
<evidence type="ECO:0000256" key="1">
    <source>
        <dbReference type="ARBA" id="ARBA00010466"/>
    </source>
</evidence>
<dbReference type="InterPro" id="IPR036388">
    <property type="entry name" value="WH-like_DNA-bd_sf"/>
</dbReference>
<dbReference type="InterPro" id="IPR051054">
    <property type="entry name" value="SorC_transcr_regulators"/>
</dbReference>
<protein>
    <submittedName>
        <fullName evidence="6">DNA-binding transcriptional regulator LsrR (DeoR family)</fullName>
    </submittedName>
</protein>
<dbReference type="Pfam" id="PF04198">
    <property type="entry name" value="Sugar-bind"/>
    <property type="match status" value="1"/>
</dbReference>
<dbReference type="InterPro" id="IPR037171">
    <property type="entry name" value="NagB/RpiA_transferase-like"/>
</dbReference>
<dbReference type="Gene3D" id="3.40.50.1360">
    <property type="match status" value="1"/>
</dbReference>
<evidence type="ECO:0000313" key="7">
    <source>
        <dbReference type="Proteomes" id="UP001549204"/>
    </source>
</evidence>
<keyword evidence="3 6" id="KW-0238">DNA-binding</keyword>
<name>A0ABV2GIM0_9HYPH</name>
<dbReference type="GO" id="GO:0003677">
    <property type="term" value="F:DNA binding"/>
    <property type="evidence" value="ECO:0007669"/>
    <property type="project" value="UniProtKB-KW"/>
</dbReference>
<evidence type="ECO:0000256" key="2">
    <source>
        <dbReference type="ARBA" id="ARBA00023015"/>
    </source>
</evidence>
<dbReference type="RefSeq" id="WP_354488712.1">
    <property type="nucleotide sequence ID" value="NZ_JBEPMC010000002.1"/>
</dbReference>
<comment type="similarity">
    <text evidence="1">Belongs to the SorC transcriptional regulatory family.</text>
</comment>
<accession>A0ABV2GIM0</accession>
<proteinExistence type="inferred from homology"/>
<keyword evidence="2" id="KW-0805">Transcription regulation</keyword>
<organism evidence="6 7">
    <name type="scientific">Mesorhizobium robiniae</name>
    <dbReference type="NCBI Taxonomy" id="559315"/>
    <lineage>
        <taxon>Bacteria</taxon>
        <taxon>Pseudomonadati</taxon>
        <taxon>Pseudomonadota</taxon>
        <taxon>Alphaproteobacteria</taxon>
        <taxon>Hyphomicrobiales</taxon>
        <taxon>Phyllobacteriaceae</taxon>
        <taxon>Mesorhizobium</taxon>
    </lineage>
</organism>
<dbReference type="EMBL" id="JBEPMC010000002">
    <property type="protein sequence ID" value="MET3578142.1"/>
    <property type="molecule type" value="Genomic_DNA"/>
</dbReference>
<dbReference type="Gene3D" id="1.10.10.10">
    <property type="entry name" value="Winged helix-like DNA-binding domain superfamily/Winged helix DNA-binding domain"/>
    <property type="match status" value="1"/>
</dbReference>
<comment type="caution">
    <text evidence="6">The sequence shown here is derived from an EMBL/GenBank/DDBJ whole genome shotgun (WGS) entry which is preliminary data.</text>
</comment>
<evidence type="ECO:0000256" key="4">
    <source>
        <dbReference type="ARBA" id="ARBA00023163"/>
    </source>
</evidence>
<keyword evidence="7" id="KW-1185">Reference proteome</keyword>
<evidence type="ECO:0000256" key="3">
    <source>
        <dbReference type="ARBA" id="ARBA00023125"/>
    </source>
</evidence>
<keyword evidence="4" id="KW-0804">Transcription</keyword>
<feature type="domain" description="Sugar-binding" evidence="5">
    <location>
        <begin position="60"/>
        <end position="320"/>
    </location>
</feature>
<dbReference type="SUPFAM" id="SSF100950">
    <property type="entry name" value="NagB/RpiA/CoA transferase-like"/>
    <property type="match status" value="1"/>
</dbReference>
<dbReference type="Proteomes" id="UP001549204">
    <property type="component" value="Unassembled WGS sequence"/>
</dbReference>
<sequence length="336" mass="36132">MAEGDEELMVRAAWFYYVGGLNQETTAARLGLTRARVNKMLSEARESGLVSISIDHQRIGLLPVETQLRDRYGLDFCIATPAFGFAADELGEPEVRKQIAFRAVGVAAANYLKALLSETETATVGTGWGRTIEQMTLQLAGVRAPKARFISIMGSLTANNAYNPFEVVHALARRTGGDGFFLPVPFIADSVEDKKVLVSQRTVVEALKIARGADVCIISAGELTEDSLLRRQGMLSTAELESLHACGAVGDTNGVFFDRHGRQVDHELNQRTIALNFDDLAALRVILLIAGSQKVDAAHALLLSGIVNGLIIDGDSAEILNAGDRPGRKRDVGGEG</sequence>
<gene>
    <name evidence="6" type="ORF">ABID19_001159</name>
</gene>
<evidence type="ECO:0000259" key="5">
    <source>
        <dbReference type="Pfam" id="PF04198"/>
    </source>
</evidence>
<dbReference type="PANTHER" id="PTHR34294:SF1">
    <property type="entry name" value="TRANSCRIPTIONAL REGULATOR LSRR"/>
    <property type="match status" value="1"/>
</dbReference>
<dbReference type="InterPro" id="IPR007324">
    <property type="entry name" value="Sugar-bd_dom_put"/>
</dbReference>
<reference evidence="6 7" key="1">
    <citation type="submission" date="2024-06" db="EMBL/GenBank/DDBJ databases">
        <title>Genomic Encyclopedia of Type Strains, Phase IV (KMG-IV): sequencing the most valuable type-strain genomes for metagenomic binning, comparative biology and taxonomic classification.</title>
        <authorList>
            <person name="Goeker M."/>
        </authorList>
    </citation>
    <scope>NUCLEOTIDE SEQUENCE [LARGE SCALE GENOMIC DNA]</scope>
    <source>
        <strain evidence="6 7">DSM 100022</strain>
    </source>
</reference>
<dbReference type="PANTHER" id="PTHR34294">
    <property type="entry name" value="TRANSCRIPTIONAL REGULATOR-RELATED"/>
    <property type="match status" value="1"/>
</dbReference>